<name>A0A5M6ZIN9_9PROT</name>
<feature type="transmembrane region" description="Helical" evidence="1">
    <location>
        <begin position="59"/>
        <end position="80"/>
    </location>
</feature>
<dbReference type="Gene3D" id="1.20.120.1630">
    <property type="match status" value="1"/>
</dbReference>
<dbReference type="PROSITE" id="PS50244">
    <property type="entry name" value="S5A_REDUCTASE"/>
    <property type="match status" value="1"/>
</dbReference>
<keyword evidence="3" id="KW-1185">Reference proteome</keyword>
<dbReference type="InterPro" id="IPR010721">
    <property type="entry name" value="UstE-like"/>
</dbReference>
<gene>
    <name evidence="2" type="ORF">F1654_08800</name>
</gene>
<dbReference type="Pfam" id="PF06966">
    <property type="entry name" value="DUF1295"/>
    <property type="match status" value="1"/>
</dbReference>
<proteinExistence type="predicted"/>
<dbReference type="EMBL" id="VWOJ01000002">
    <property type="protein sequence ID" value="KAA5803885.1"/>
    <property type="molecule type" value="Genomic_DNA"/>
</dbReference>
<evidence type="ECO:0000313" key="2">
    <source>
        <dbReference type="EMBL" id="KAA5803885.1"/>
    </source>
</evidence>
<dbReference type="AlphaFoldDB" id="A0A5M6ZIN9"/>
<feature type="transmembrane region" description="Helical" evidence="1">
    <location>
        <begin position="6"/>
        <end position="24"/>
    </location>
</feature>
<dbReference type="PANTHER" id="PTHR32251">
    <property type="entry name" value="3-OXO-5-ALPHA-STEROID 4-DEHYDROGENASE"/>
    <property type="match status" value="1"/>
</dbReference>
<dbReference type="Proteomes" id="UP000325122">
    <property type="component" value="Unassembled WGS sequence"/>
</dbReference>
<feature type="transmembrane region" description="Helical" evidence="1">
    <location>
        <begin position="106"/>
        <end position="127"/>
    </location>
</feature>
<protein>
    <submittedName>
        <fullName evidence="2">DUF1295 domain-containing protein</fullName>
    </submittedName>
</protein>
<dbReference type="RefSeq" id="WP_150023153.1">
    <property type="nucleotide sequence ID" value="NZ_VWOJ01000002.1"/>
</dbReference>
<keyword evidence="1" id="KW-1133">Transmembrane helix</keyword>
<keyword evidence="1" id="KW-0472">Membrane</keyword>
<feature type="transmembrane region" description="Helical" evidence="1">
    <location>
        <begin position="139"/>
        <end position="158"/>
    </location>
</feature>
<keyword evidence="1" id="KW-0812">Transmembrane</keyword>
<accession>A0A5M6ZIN9</accession>
<dbReference type="PANTHER" id="PTHR32251:SF17">
    <property type="entry name" value="STEROID 5-ALPHA REDUCTASE C-TERMINAL DOMAIN-CONTAINING PROTEIN"/>
    <property type="match status" value="1"/>
</dbReference>
<sequence>MSAFALLAANAAIVIVLFTALWLLAQRTRDPSFVDAFWAFGITLMAVTSFAMADGWEMRQLVITGLALVWGLRLGGYLFWRWRHEGADKRYAALVRHAGEKRGWSFGRTTALFVFGPQAGLLFIASLPVQLGQVAAEPAAFGVLAFIGITLAVFGIGYETLADWQLARFKADPANKGKVLDTGVWGWSRHPNYFGEACAWWGIWLIAAETTPGLFAVIGPLFTTWTLMRWSGAPLLERGLKKSRPGYEDYVARVSAFVPMPPKKG</sequence>
<organism evidence="2 3">
    <name type="scientific">Alkalicaulis satelles</name>
    <dbReference type="NCBI Taxonomy" id="2609175"/>
    <lineage>
        <taxon>Bacteria</taxon>
        <taxon>Pseudomonadati</taxon>
        <taxon>Pseudomonadota</taxon>
        <taxon>Alphaproteobacteria</taxon>
        <taxon>Maricaulales</taxon>
        <taxon>Maricaulaceae</taxon>
        <taxon>Alkalicaulis</taxon>
    </lineage>
</organism>
<evidence type="ECO:0000256" key="1">
    <source>
        <dbReference type="SAM" id="Phobius"/>
    </source>
</evidence>
<comment type="caution">
    <text evidence="2">The sequence shown here is derived from an EMBL/GenBank/DDBJ whole genome shotgun (WGS) entry which is preliminary data.</text>
</comment>
<evidence type="ECO:0000313" key="3">
    <source>
        <dbReference type="Proteomes" id="UP000325122"/>
    </source>
</evidence>
<dbReference type="GO" id="GO:0016020">
    <property type="term" value="C:membrane"/>
    <property type="evidence" value="ECO:0007669"/>
    <property type="project" value="TreeGrafter"/>
</dbReference>
<feature type="transmembrane region" description="Helical" evidence="1">
    <location>
        <begin position="36"/>
        <end position="53"/>
    </location>
</feature>
<reference evidence="2 3" key="1">
    <citation type="submission" date="2019-09" db="EMBL/GenBank/DDBJ databases">
        <authorList>
            <person name="Kevbrin V."/>
            <person name="Grouzdev D.S."/>
        </authorList>
    </citation>
    <scope>NUCLEOTIDE SEQUENCE [LARGE SCALE GENOMIC DNA]</scope>
    <source>
        <strain evidence="2 3">G-192</strain>
    </source>
</reference>